<reference evidence="1 2" key="1">
    <citation type="journal article" date="2024" name="Nat. Commun.">
        <title>Phylogenomics reveals the evolutionary origins of lichenization in chlorophyte algae.</title>
        <authorList>
            <person name="Puginier C."/>
            <person name="Libourel C."/>
            <person name="Otte J."/>
            <person name="Skaloud P."/>
            <person name="Haon M."/>
            <person name="Grisel S."/>
            <person name="Petersen M."/>
            <person name="Berrin J.G."/>
            <person name="Delaux P.M."/>
            <person name="Dal Grande F."/>
            <person name="Keller J."/>
        </authorList>
    </citation>
    <scope>NUCLEOTIDE SEQUENCE [LARGE SCALE GENOMIC DNA]</scope>
    <source>
        <strain evidence="1 2">SAG 2523</strain>
    </source>
</reference>
<gene>
    <name evidence="1" type="ORF">WJX84_000663</name>
</gene>
<comment type="caution">
    <text evidence="1">The sequence shown here is derived from an EMBL/GenBank/DDBJ whole genome shotgun (WGS) entry which is preliminary data.</text>
</comment>
<evidence type="ECO:0000313" key="1">
    <source>
        <dbReference type="EMBL" id="KAK9835283.1"/>
    </source>
</evidence>
<organism evidence="1 2">
    <name type="scientific">Apatococcus fuscideae</name>
    <dbReference type="NCBI Taxonomy" id="2026836"/>
    <lineage>
        <taxon>Eukaryota</taxon>
        <taxon>Viridiplantae</taxon>
        <taxon>Chlorophyta</taxon>
        <taxon>core chlorophytes</taxon>
        <taxon>Trebouxiophyceae</taxon>
        <taxon>Chlorellales</taxon>
        <taxon>Chlorellaceae</taxon>
        <taxon>Apatococcus</taxon>
    </lineage>
</organism>
<accession>A0AAW1RNJ7</accession>
<dbReference type="AlphaFoldDB" id="A0AAW1RNJ7"/>
<name>A0AAW1RNJ7_9CHLO</name>
<dbReference type="EMBL" id="JALJOV010002055">
    <property type="protein sequence ID" value="KAK9835283.1"/>
    <property type="molecule type" value="Genomic_DNA"/>
</dbReference>
<evidence type="ECO:0000313" key="2">
    <source>
        <dbReference type="Proteomes" id="UP001485043"/>
    </source>
</evidence>
<dbReference type="Proteomes" id="UP001485043">
    <property type="component" value="Unassembled WGS sequence"/>
</dbReference>
<proteinExistence type="predicted"/>
<keyword evidence="2" id="KW-1185">Reference proteome</keyword>
<sequence>MGQCQHMMLKYQLPGTCVLVTLGDRDPKAYITRGTTLGTYCSRELQPAPGASSQIITAILGHGVPVVSIGSNTTQPDPVSDVPGLAPASTPRAAASASQILFTCRAIGQQIYTAGPTGQYNQTGAQADFWCGPNADAKISIKHYFSARQPDGSLREVFSGGSPTFEAADGTGFVVGAALNRTDSPKRANDGGFGSIPDLLLRKTETRGTFSDVTFVVRNNNLGGVVPSNYTPLAITSLAAENFGPTGAEGRPNAPAFIPYQADYTFFTGSTQPSLLAGGYTATVPTAASTAPGMGSGR</sequence>
<protein>
    <submittedName>
        <fullName evidence="1">Uncharacterized protein</fullName>
    </submittedName>
</protein>